<feature type="domain" description="Peptidase C14 caspase" evidence="3">
    <location>
        <begin position="3"/>
        <end position="336"/>
    </location>
</feature>
<evidence type="ECO:0000313" key="5">
    <source>
        <dbReference type="Proteomes" id="UP000032141"/>
    </source>
</evidence>
<dbReference type="Gramene" id="Bo8g105510.1">
    <property type="protein sequence ID" value="Bo8g105510.1"/>
    <property type="gene ID" value="Bo8g105510"/>
</dbReference>
<proteinExistence type="inferred from homology"/>
<dbReference type="Pfam" id="PF00656">
    <property type="entry name" value="Peptidase_C14"/>
    <property type="match status" value="1"/>
</dbReference>
<feature type="region of interest" description="Disordered" evidence="2">
    <location>
        <begin position="153"/>
        <end position="178"/>
    </location>
</feature>
<accession>A0A0D3DX01</accession>
<evidence type="ECO:0000313" key="4">
    <source>
        <dbReference type="EnsemblPlants" id="Bo8g105510.1"/>
    </source>
</evidence>
<name>A0A0D3DX01_BRAOL</name>
<dbReference type="GO" id="GO:0005737">
    <property type="term" value="C:cytoplasm"/>
    <property type="evidence" value="ECO:0007669"/>
    <property type="project" value="TreeGrafter"/>
</dbReference>
<evidence type="ECO:0000256" key="1">
    <source>
        <dbReference type="ARBA" id="ARBA00009005"/>
    </source>
</evidence>
<keyword evidence="5" id="KW-1185">Reference proteome</keyword>
<dbReference type="EnsemblPlants" id="Bo8g105510.1">
    <property type="protein sequence ID" value="Bo8g105510.1"/>
    <property type="gene ID" value="Bo8g105510"/>
</dbReference>
<reference evidence="4 5" key="1">
    <citation type="journal article" date="2014" name="Genome Biol.">
        <title>Transcriptome and methylome profiling reveals relics of genome dominance in the mesopolyploid Brassica oleracea.</title>
        <authorList>
            <person name="Parkin I.A."/>
            <person name="Koh C."/>
            <person name="Tang H."/>
            <person name="Robinson S.J."/>
            <person name="Kagale S."/>
            <person name="Clarke W.E."/>
            <person name="Town C.D."/>
            <person name="Nixon J."/>
            <person name="Krishnakumar V."/>
            <person name="Bidwell S.L."/>
            <person name="Denoeud F."/>
            <person name="Belcram H."/>
            <person name="Links M.G."/>
            <person name="Just J."/>
            <person name="Clarke C."/>
            <person name="Bender T."/>
            <person name="Huebert T."/>
            <person name="Mason A.S."/>
            <person name="Pires J.C."/>
            <person name="Barker G."/>
            <person name="Moore J."/>
            <person name="Walley P.G."/>
            <person name="Manoli S."/>
            <person name="Batley J."/>
            <person name="Edwards D."/>
            <person name="Nelson M.N."/>
            <person name="Wang X."/>
            <person name="Paterson A.H."/>
            <person name="King G."/>
            <person name="Bancroft I."/>
            <person name="Chalhoub B."/>
            <person name="Sharpe A.G."/>
        </authorList>
    </citation>
    <scope>NUCLEOTIDE SEQUENCE</scope>
    <source>
        <strain evidence="4 5">cv. TO1000</strain>
    </source>
</reference>
<dbReference type="HOGENOM" id="CLU_029389_4_1_1"/>
<dbReference type="InterPro" id="IPR050452">
    <property type="entry name" value="Metacaspase"/>
</dbReference>
<dbReference type="PANTHER" id="PTHR48104">
    <property type="entry name" value="METACASPASE-4"/>
    <property type="match status" value="1"/>
</dbReference>
<protein>
    <recommendedName>
        <fullName evidence="3">Peptidase C14 caspase domain-containing protein</fullName>
    </recommendedName>
</protein>
<dbReference type="SUPFAM" id="SSF52129">
    <property type="entry name" value="Caspase-like"/>
    <property type="match status" value="1"/>
</dbReference>
<dbReference type="eggNOG" id="KOG1546">
    <property type="taxonomic scope" value="Eukaryota"/>
</dbReference>
<evidence type="ECO:0000259" key="3">
    <source>
        <dbReference type="Pfam" id="PF00656"/>
    </source>
</evidence>
<comment type="similarity">
    <text evidence="1">Belongs to the peptidase C14B family.</text>
</comment>
<dbReference type="GO" id="GO:0004197">
    <property type="term" value="F:cysteine-type endopeptidase activity"/>
    <property type="evidence" value="ECO:0007669"/>
    <property type="project" value="InterPro"/>
</dbReference>
<organism evidence="4 5">
    <name type="scientific">Brassica oleracea var. oleracea</name>
    <dbReference type="NCBI Taxonomy" id="109376"/>
    <lineage>
        <taxon>Eukaryota</taxon>
        <taxon>Viridiplantae</taxon>
        <taxon>Streptophyta</taxon>
        <taxon>Embryophyta</taxon>
        <taxon>Tracheophyta</taxon>
        <taxon>Spermatophyta</taxon>
        <taxon>Magnoliopsida</taxon>
        <taxon>eudicotyledons</taxon>
        <taxon>Gunneridae</taxon>
        <taxon>Pentapetalae</taxon>
        <taxon>rosids</taxon>
        <taxon>malvids</taxon>
        <taxon>Brassicales</taxon>
        <taxon>Brassicaceae</taxon>
        <taxon>Brassiceae</taxon>
        <taxon>Brassica</taxon>
    </lineage>
</organism>
<dbReference type="InterPro" id="IPR029030">
    <property type="entry name" value="Caspase-like_dom_sf"/>
</dbReference>
<dbReference type="GO" id="GO:0006508">
    <property type="term" value="P:proteolysis"/>
    <property type="evidence" value="ECO:0007669"/>
    <property type="project" value="InterPro"/>
</dbReference>
<dbReference type="Gene3D" id="3.40.50.12660">
    <property type="match status" value="2"/>
</dbReference>
<evidence type="ECO:0000256" key="2">
    <source>
        <dbReference type="SAM" id="MobiDB-lite"/>
    </source>
</evidence>
<dbReference type="PANTHER" id="PTHR48104:SF18">
    <property type="entry name" value="METACASPASE-8"/>
    <property type="match status" value="1"/>
</dbReference>
<dbReference type="OMA" id="FLVFHYS"/>
<sequence length="345" mass="38345">MAKKALLIGINYPGTAVELRGCVNDVRRMQKCLIDRYGFSNKDITVLIDTDKSSIQPTGKNIREALKKLIAEGEPGDVLVFHYSGHGTRLPTEEGLFDATDYDECITPCDMNLITEEAKEQIGESYVNKPKSRIVTFLVSIVRSLLTTCGISSNDSQRGSGGGHDSFTRESELEDGETVDMKTRYLPLDSYISLLKEQTGQTDIKCGKIRQTLVKVFGEDSSPHVMLSNSMKRNAHRGLLGMFIGKREVNTDGAGSELKSKHPNNGILLSGCQTDQRSEDVYVTRTGKAYGAFSDAIQTILSGTRQEITNKEMVLRAREILKKQKFGQRPGLYCHDRYVNIPFIC</sequence>
<dbReference type="InterPro" id="IPR011600">
    <property type="entry name" value="Pept_C14_caspase"/>
</dbReference>
<dbReference type="AlphaFoldDB" id="A0A0D3DX01"/>
<dbReference type="Proteomes" id="UP000032141">
    <property type="component" value="Chromosome C8"/>
</dbReference>
<reference evidence="4" key="2">
    <citation type="submission" date="2015-03" db="UniProtKB">
        <authorList>
            <consortium name="EnsemblPlants"/>
        </authorList>
    </citation>
    <scope>IDENTIFICATION</scope>
</reference>